<dbReference type="InterPro" id="IPR013783">
    <property type="entry name" value="Ig-like_fold"/>
</dbReference>
<dbReference type="Proteomes" id="UP000236654">
    <property type="component" value="Unassembled WGS sequence"/>
</dbReference>
<dbReference type="OrthoDB" id="1090267at2"/>
<feature type="coiled-coil region" evidence="2">
    <location>
        <begin position="815"/>
        <end position="842"/>
    </location>
</feature>
<dbReference type="PANTHER" id="PTHR43156:SF9">
    <property type="entry name" value="HAMP DOMAIN-CONTAINING PROTEIN"/>
    <property type="match status" value="1"/>
</dbReference>
<keyword evidence="6" id="KW-1185">Reference proteome</keyword>
<dbReference type="Gene3D" id="3.60.40.10">
    <property type="entry name" value="PPM-type phosphatase domain"/>
    <property type="match status" value="1"/>
</dbReference>
<evidence type="ECO:0000256" key="1">
    <source>
        <dbReference type="ARBA" id="ARBA00022801"/>
    </source>
</evidence>
<keyword evidence="1" id="KW-0378">Hydrolase</keyword>
<accession>A0A2I0R5P8</accession>
<dbReference type="SUPFAM" id="SSF50998">
    <property type="entry name" value="Quinoprotein alcohol dehydrogenase-like"/>
    <property type="match status" value="1"/>
</dbReference>
<dbReference type="InterPro" id="IPR052016">
    <property type="entry name" value="Bact_Sigma-Reg"/>
</dbReference>
<organism evidence="5 6">
    <name type="scientific">Brumimicrobium salinarum</name>
    <dbReference type="NCBI Taxonomy" id="2058658"/>
    <lineage>
        <taxon>Bacteria</taxon>
        <taxon>Pseudomonadati</taxon>
        <taxon>Bacteroidota</taxon>
        <taxon>Flavobacteriia</taxon>
        <taxon>Flavobacteriales</taxon>
        <taxon>Crocinitomicaceae</taxon>
        <taxon>Brumimicrobium</taxon>
    </lineage>
</organism>
<proteinExistence type="predicted"/>
<keyword evidence="3" id="KW-0812">Transmembrane</keyword>
<comment type="caution">
    <text evidence="5">The sequence shown here is derived from an EMBL/GenBank/DDBJ whole genome shotgun (WGS) entry which is preliminary data.</text>
</comment>
<dbReference type="InterPro" id="IPR015943">
    <property type="entry name" value="WD40/YVTN_repeat-like_dom_sf"/>
</dbReference>
<sequence length="1089" mass="125903">MNHNCENDIYIYNAMRTFYYLILFAGISLFTDHCFGQRINVLDKYQIYNYNNDEFNSTIQIWDGEQLNNGSYVFGNDKKLLHFDGEDWTHISNQLEDTIQEGYNKVFSIFKSSDEQIYIGKKSMFGKLIYDSLGRTLFQPIISDSSLSDIWSIYETNNKEIVFTTLKDIVVYNADQHTFTTHNLSEKHGDIDLENSVQVGNGMLITFSKVIDVNKRKEKFVYHFDFNTLQFHQLNTKIDVRASYNINNKIFVVDFEGSVFKYNKKEQKLIHKNTLSYQQNEIRVNQILLKQDILWVATENHGVITFNKNGIMIRSISSLDGLQDNNVFRMFFDNAENLWLALDNGISVINLNTPLSFYANEDGIDGAVETFINMGDSLFMLASRSGVFISERERENIIFKNTNTIEEAAYDIKRFQTDYGERIAVVGYNGIYDVTEYAEKAKVMATSIYGWELTPSPFKANQLFIGGENFIGRFTFTPEQTWKFEKIKETSADIIKFAFHNNLLYFSVKGEGIFTINKQDKIEKVNLAEGLNISSSHFYLETHQSNVYAGYNQGLLKLNENKQQFEEIFPIGLDGKKFDLNFHRLYSHPSTNELIAVVFNETPNNNSKHVGFIEKSDTTYRWRPLAINVLKNGIIYDISANEKNIFFALNTGFASLNRSNLDKTNKKWNVYISKIEVNNTPLIYNASESDALQPVKHGRSIRFEVRGDRFFGNNKIQYRFRLKGISDRWSNYESNSFKIYDQLPAGTYTLEFQGINQYTTESEIGSYTFVILPPWYLTWWAYLLYVILFVLIIYLVTKVSIYRIKQKNKSLENIVNERTKEIAEKNKTLEHQKNEISEINSDLLGSINYAKRIQNTILPSKTNLDNMFKSYFVLYLPKDIVSGDFYWAQKFDEQLIWAAVDCTGHGVPGAFVSIVGNNTLIRATKEFGLRNPAKILDKQRELVIEAFKNEGHQHVKDGMDLALVALNPKTLQLEYAGANNPLVIVRNKEIIEFKADKQPIGEFVKMKPFTNQTIQLQTGDCIYLYSDGFVDQFGGDKNKKFKSKPFKKLLCEISHLPMEQQHKALKEALDNWRGDQAQVDDICIFGVRI</sequence>
<keyword evidence="2" id="KW-0175">Coiled coil</keyword>
<evidence type="ECO:0000313" key="5">
    <source>
        <dbReference type="EMBL" id="PKR81912.1"/>
    </source>
</evidence>
<evidence type="ECO:0000256" key="2">
    <source>
        <dbReference type="SAM" id="Coils"/>
    </source>
</evidence>
<dbReference type="AlphaFoldDB" id="A0A2I0R5P8"/>
<dbReference type="Gene3D" id="2.130.10.10">
    <property type="entry name" value="YVTN repeat-like/Quinoprotein amine dehydrogenase"/>
    <property type="match status" value="2"/>
</dbReference>
<dbReference type="InterPro" id="IPR011047">
    <property type="entry name" value="Quinoprotein_ADH-like_sf"/>
</dbReference>
<dbReference type="Pfam" id="PF07495">
    <property type="entry name" value="Y_Y_Y"/>
    <property type="match status" value="1"/>
</dbReference>
<dbReference type="InterPro" id="IPR001932">
    <property type="entry name" value="PPM-type_phosphatase-like_dom"/>
</dbReference>
<dbReference type="InterPro" id="IPR036457">
    <property type="entry name" value="PPM-type-like_dom_sf"/>
</dbReference>
<reference evidence="5 6" key="1">
    <citation type="submission" date="2017-12" db="EMBL/GenBank/DDBJ databases">
        <title>The draft genome sequence of Brumimicrobium saltpan LHR20.</title>
        <authorList>
            <person name="Do Z.-J."/>
            <person name="Luo H.-R."/>
        </authorList>
    </citation>
    <scope>NUCLEOTIDE SEQUENCE [LARGE SCALE GENOMIC DNA]</scope>
    <source>
        <strain evidence="5 6">LHR20</strain>
    </source>
</reference>
<keyword evidence="3" id="KW-1133">Transmembrane helix</keyword>
<keyword evidence="3" id="KW-0472">Membrane</keyword>
<dbReference type="GO" id="GO:0016791">
    <property type="term" value="F:phosphatase activity"/>
    <property type="evidence" value="ECO:0007669"/>
    <property type="project" value="TreeGrafter"/>
</dbReference>
<name>A0A2I0R5P8_9FLAO</name>
<dbReference type="SMART" id="SM00331">
    <property type="entry name" value="PP2C_SIG"/>
    <property type="match status" value="1"/>
</dbReference>
<protein>
    <recommendedName>
        <fullName evidence="4">PPM-type phosphatase domain-containing protein</fullName>
    </recommendedName>
</protein>
<dbReference type="PANTHER" id="PTHR43156">
    <property type="entry name" value="STAGE II SPORULATION PROTEIN E-RELATED"/>
    <property type="match status" value="1"/>
</dbReference>
<dbReference type="RefSeq" id="WP_101333058.1">
    <property type="nucleotide sequence ID" value="NZ_PJNI01000001.1"/>
</dbReference>
<dbReference type="EMBL" id="PJNI01000001">
    <property type="protein sequence ID" value="PKR81912.1"/>
    <property type="molecule type" value="Genomic_DNA"/>
</dbReference>
<dbReference type="Gene3D" id="2.60.40.10">
    <property type="entry name" value="Immunoglobulins"/>
    <property type="match status" value="1"/>
</dbReference>
<evidence type="ECO:0000256" key="3">
    <source>
        <dbReference type="SAM" id="Phobius"/>
    </source>
</evidence>
<gene>
    <name evidence="5" type="ORF">CW751_00825</name>
</gene>
<feature type="transmembrane region" description="Helical" evidence="3">
    <location>
        <begin position="779"/>
        <end position="797"/>
    </location>
</feature>
<feature type="domain" description="PPM-type phosphatase" evidence="4">
    <location>
        <begin position="866"/>
        <end position="1089"/>
    </location>
</feature>
<dbReference type="InterPro" id="IPR011123">
    <property type="entry name" value="Y_Y_Y"/>
</dbReference>
<evidence type="ECO:0000259" key="4">
    <source>
        <dbReference type="SMART" id="SM00331"/>
    </source>
</evidence>
<evidence type="ECO:0000313" key="6">
    <source>
        <dbReference type="Proteomes" id="UP000236654"/>
    </source>
</evidence>
<dbReference type="Pfam" id="PF07228">
    <property type="entry name" value="SpoIIE"/>
    <property type="match status" value="1"/>
</dbReference>